<organism evidence="2 3">
    <name type="scientific">Fodinicola feengrottensis</name>
    <dbReference type="NCBI Taxonomy" id="435914"/>
    <lineage>
        <taxon>Bacteria</taxon>
        <taxon>Bacillati</taxon>
        <taxon>Actinomycetota</taxon>
        <taxon>Actinomycetes</taxon>
        <taxon>Mycobacteriales</taxon>
        <taxon>Fodinicola</taxon>
    </lineage>
</organism>
<sequence length="235" mass="24913">MALCPIYDTFSAMAGQRVDRIAEVLLITVGSVVLAVAWVAVPDASVTLAVLVGWNVIAFGYIAVQWLRIHRSRRTSKEVDTGVPDWVGGKLGRTIGLAGTLVTSVAGVTGGLLVVAADAAAQDGDLDSTLLFFLKLCGALAVIAAWILLHLGYAGWYAYLFYRSEAAGGLEFPATNRPNHLDFAYFSFTLGTSFAVSDVQIQARPLRYAALTHGVLSFFYNAALVGIAVNALAGK</sequence>
<feature type="transmembrane region" description="Helical" evidence="1">
    <location>
        <begin position="46"/>
        <end position="67"/>
    </location>
</feature>
<protein>
    <recommendedName>
        <fullName evidence="4">DUF1345 domain-containing protein</fullName>
    </recommendedName>
</protein>
<feature type="transmembrane region" description="Helical" evidence="1">
    <location>
        <begin position="215"/>
        <end position="233"/>
    </location>
</feature>
<accession>A0ABN2G247</accession>
<evidence type="ECO:0008006" key="4">
    <source>
        <dbReference type="Google" id="ProtNLM"/>
    </source>
</evidence>
<comment type="caution">
    <text evidence="2">The sequence shown here is derived from an EMBL/GenBank/DDBJ whole genome shotgun (WGS) entry which is preliminary data.</text>
</comment>
<keyword evidence="3" id="KW-1185">Reference proteome</keyword>
<evidence type="ECO:0000313" key="2">
    <source>
        <dbReference type="EMBL" id="GAA1664011.1"/>
    </source>
</evidence>
<keyword evidence="1" id="KW-0812">Transmembrane</keyword>
<gene>
    <name evidence="2" type="ORF">GCM10009765_11900</name>
</gene>
<dbReference type="Proteomes" id="UP001500618">
    <property type="component" value="Unassembled WGS sequence"/>
</dbReference>
<feature type="transmembrane region" description="Helical" evidence="1">
    <location>
        <begin position="129"/>
        <end position="162"/>
    </location>
</feature>
<dbReference type="Pfam" id="PF07077">
    <property type="entry name" value="DUF1345"/>
    <property type="match status" value="1"/>
</dbReference>
<dbReference type="EMBL" id="BAAANY010000004">
    <property type="protein sequence ID" value="GAA1664011.1"/>
    <property type="molecule type" value="Genomic_DNA"/>
</dbReference>
<reference evidence="2 3" key="1">
    <citation type="journal article" date="2019" name="Int. J. Syst. Evol. Microbiol.">
        <title>The Global Catalogue of Microorganisms (GCM) 10K type strain sequencing project: providing services to taxonomists for standard genome sequencing and annotation.</title>
        <authorList>
            <consortium name="The Broad Institute Genomics Platform"/>
            <consortium name="The Broad Institute Genome Sequencing Center for Infectious Disease"/>
            <person name="Wu L."/>
            <person name="Ma J."/>
        </authorList>
    </citation>
    <scope>NUCLEOTIDE SEQUENCE [LARGE SCALE GENOMIC DNA]</scope>
    <source>
        <strain evidence="2 3">JCM 14718</strain>
    </source>
</reference>
<dbReference type="InterPro" id="IPR009781">
    <property type="entry name" value="DUF1345"/>
</dbReference>
<name>A0ABN2G247_9ACTN</name>
<evidence type="ECO:0000256" key="1">
    <source>
        <dbReference type="SAM" id="Phobius"/>
    </source>
</evidence>
<keyword evidence="1" id="KW-1133">Transmembrane helix</keyword>
<keyword evidence="1" id="KW-0472">Membrane</keyword>
<evidence type="ECO:0000313" key="3">
    <source>
        <dbReference type="Proteomes" id="UP001500618"/>
    </source>
</evidence>
<feature type="transmembrane region" description="Helical" evidence="1">
    <location>
        <begin position="95"/>
        <end position="117"/>
    </location>
</feature>
<proteinExistence type="predicted"/>
<feature type="transmembrane region" description="Helical" evidence="1">
    <location>
        <begin position="21"/>
        <end position="40"/>
    </location>
</feature>